<reference evidence="2 3" key="1">
    <citation type="submission" date="2019-02" db="EMBL/GenBank/DDBJ databases">
        <title>Genome sequencing of the rare red list fungi Dentipellis fragilis.</title>
        <authorList>
            <person name="Buettner E."/>
            <person name="Kellner H."/>
        </authorList>
    </citation>
    <scope>NUCLEOTIDE SEQUENCE [LARGE SCALE GENOMIC DNA]</scope>
    <source>
        <strain evidence="2 3">DSM 105465</strain>
    </source>
</reference>
<feature type="region of interest" description="Disordered" evidence="1">
    <location>
        <begin position="405"/>
        <end position="509"/>
    </location>
</feature>
<dbReference type="EMBL" id="SEOQ01000472">
    <property type="protein sequence ID" value="TFY62242.1"/>
    <property type="molecule type" value="Genomic_DNA"/>
</dbReference>
<feature type="compositionally biased region" description="Polar residues" evidence="1">
    <location>
        <begin position="360"/>
        <end position="378"/>
    </location>
</feature>
<protein>
    <submittedName>
        <fullName evidence="2">Uncharacterized protein</fullName>
    </submittedName>
</protein>
<sequence>MIVSCQPAHALHEFPRHPDYPHLAPSASASSFQPDPSRGLGREACRPIFESASPAPWAGQIPQAECALPDRRERGLQIVGADAAGWASDPRRGLAMTVAHPTADVPVETAQVDTCYFTSAYSGYRDDSAGSPALAGCGLPQNLPVELRAGHGTSVSFSSNRSIQLTGISFKIKRATASLQLAESILNSHSDSDLQQRTVVSGLVSVKPSRYVYSTVGPQASGSATPASSNSHQTATRLPSESHGSTVTVCLPVWCPPSTVYTTICIGLPRAWALTRTRECHIHTYAARNWGLGVGTRARRGNLNLGRFDQPHPIQLEYLCMSIDIRVHVTIHGIWSFILLGSTRAGPRLEPHAAAHPRLPSNSRTGSSSTPAISTRARTSPPLPLHRSKPWYRFWFVTQSPTPNCNAHHHADHDHDDLPESNINVNTESGAHPTTNNEQRNTKHEQRNTNHETRNTRPNIEARDFKLANHTRYTNNEQRTTNNRRTTNERSNEEHHAYPTPTPTPTPTPYSYVKRSLPMVLQTEIRYDTEHVTFYNRVERKASSIKRREGVFGDWSSVFRRKEYENEWFGLIGGNANVAEPGYNEAGQAK</sequence>
<accession>A0A4Y9YJC4</accession>
<feature type="compositionally biased region" description="Basic and acidic residues" evidence="1">
    <location>
        <begin position="440"/>
        <end position="467"/>
    </location>
</feature>
<feature type="compositionally biased region" description="Low complexity" evidence="1">
    <location>
        <begin position="471"/>
        <end position="485"/>
    </location>
</feature>
<dbReference type="Proteomes" id="UP000298327">
    <property type="component" value="Unassembled WGS sequence"/>
</dbReference>
<gene>
    <name evidence="2" type="ORF">EVG20_g6770</name>
</gene>
<feature type="compositionally biased region" description="Polar residues" evidence="1">
    <location>
        <begin position="421"/>
        <end position="439"/>
    </location>
</feature>
<feature type="compositionally biased region" description="Basic and acidic residues" evidence="1">
    <location>
        <begin position="409"/>
        <end position="418"/>
    </location>
</feature>
<proteinExistence type="predicted"/>
<evidence type="ECO:0000313" key="3">
    <source>
        <dbReference type="Proteomes" id="UP000298327"/>
    </source>
</evidence>
<comment type="caution">
    <text evidence="2">The sequence shown here is derived from an EMBL/GenBank/DDBJ whole genome shotgun (WGS) entry which is preliminary data.</text>
</comment>
<evidence type="ECO:0000313" key="2">
    <source>
        <dbReference type="EMBL" id="TFY62242.1"/>
    </source>
</evidence>
<feature type="region of interest" description="Disordered" evidence="1">
    <location>
        <begin position="217"/>
        <end position="240"/>
    </location>
</feature>
<name>A0A4Y9YJC4_9AGAM</name>
<evidence type="ECO:0000256" key="1">
    <source>
        <dbReference type="SAM" id="MobiDB-lite"/>
    </source>
</evidence>
<feature type="compositionally biased region" description="Basic and acidic residues" evidence="1">
    <location>
        <begin position="486"/>
        <end position="497"/>
    </location>
</feature>
<dbReference type="AlphaFoldDB" id="A0A4Y9YJC4"/>
<organism evidence="2 3">
    <name type="scientific">Dentipellis fragilis</name>
    <dbReference type="NCBI Taxonomy" id="205917"/>
    <lineage>
        <taxon>Eukaryota</taxon>
        <taxon>Fungi</taxon>
        <taxon>Dikarya</taxon>
        <taxon>Basidiomycota</taxon>
        <taxon>Agaricomycotina</taxon>
        <taxon>Agaricomycetes</taxon>
        <taxon>Russulales</taxon>
        <taxon>Hericiaceae</taxon>
        <taxon>Dentipellis</taxon>
    </lineage>
</organism>
<feature type="region of interest" description="Disordered" evidence="1">
    <location>
        <begin position="16"/>
        <end position="40"/>
    </location>
</feature>
<keyword evidence="3" id="KW-1185">Reference proteome</keyword>
<feature type="region of interest" description="Disordered" evidence="1">
    <location>
        <begin position="350"/>
        <end position="384"/>
    </location>
</feature>